<keyword evidence="4" id="KW-0808">Transferase</keyword>
<evidence type="ECO:0000256" key="1">
    <source>
        <dbReference type="SAM" id="Phobius"/>
    </source>
</evidence>
<keyword evidence="1" id="KW-0472">Membrane</keyword>
<comment type="caution">
    <text evidence="4">The sequence shown here is derived from an EMBL/GenBank/DDBJ whole genome shotgun (WGS) entry which is preliminary data.</text>
</comment>
<evidence type="ECO:0000313" key="4">
    <source>
        <dbReference type="EMBL" id="PWB92646.1"/>
    </source>
</evidence>
<dbReference type="InterPro" id="IPR001173">
    <property type="entry name" value="Glyco_trans_2-like"/>
</dbReference>
<evidence type="ECO:0000313" key="5">
    <source>
        <dbReference type="Proteomes" id="UP000245137"/>
    </source>
</evidence>
<dbReference type="Proteomes" id="UP000245137">
    <property type="component" value="Unassembled WGS sequence"/>
</dbReference>
<dbReference type="SUPFAM" id="SSF53448">
    <property type="entry name" value="Nucleotide-diphospho-sugar transferases"/>
    <property type="match status" value="1"/>
</dbReference>
<organism evidence="4 5">
    <name type="scientific">Methylosinus sporium</name>
    <dbReference type="NCBI Taxonomy" id="428"/>
    <lineage>
        <taxon>Bacteria</taxon>
        <taxon>Pseudomonadati</taxon>
        <taxon>Pseudomonadota</taxon>
        <taxon>Alphaproteobacteria</taxon>
        <taxon>Hyphomicrobiales</taxon>
        <taxon>Methylocystaceae</taxon>
        <taxon>Methylosinus</taxon>
    </lineage>
</organism>
<keyword evidence="1" id="KW-0812">Transmembrane</keyword>
<dbReference type="Pfam" id="PF00535">
    <property type="entry name" value="Glycos_transf_2"/>
    <property type="match status" value="1"/>
</dbReference>
<dbReference type="RefSeq" id="WP_108918460.1">
    <property type="nucleotide sequence ID" value="NZ_BGJY01000004.1"/>
</dbReference>
<evidence type="ECO:0000259" key="2">
    <source>
        <dbReference type="Pfam" id="PF00535"/>
    </source>
</evidence>
<protein>
    <submittedName>
        <fullName evidence="4">Family 2 glycosyl transferase</fullName>
    </submittedName>
</protein>
<dbReference type="InterPro" id="IPR029044">
    <property type="entry name" value="Nucleotide-diphossugar_trans"/>
</dbReference>
<gene>
    <name evidence="4" type="ORF">C5689_17145</name>
</gene>
<sequence>MTQVAVLGSASTKIDVSIIMPCLDEARCLPACIANARQALETMSRELGLSGEIVIADNGSRDGSQLIARALGARVVDVEQLGYGAALIAGLRCANGAYLVMGDADGSYDFRESVEMVRRLAAGADLCVGSRFKGRIERGAMPWKNRHIGNPALTFVLNLFFRAGVSDAHCGLRALTSSCFERLDLTGRGMEFASEMIIKAALKQQHIVEVPVTLSRDRRDRPSHLRPWRDGWRHLRYLLMFSPDWAFAAPAALAIAVSLGILTLTGVAALTENKSPFGNYWMILAGSLLGLGHTAAVLAAATHFYGRRQGFRAPSWWEDKVADWFSLETMLVAGSVFFASGLLILLSVFGYWSSRNFEPIGTVLPAVVGTTLIVIGAQNALAGFLLAIVNGHEANFIDRAEAETWSDTRRRSVRSPIGTCEDVERLDRAAKAADR</sequence>
<proteinExistence type="predicted"/>
<feature type="domain" description="Glycosyltransferase 2-like" evidence="2">
    <location>
        <begin position="17"/>
        <end position="178"/>
    </location>
</feature>
<dbReference type="InterPro" id="IPR058718">
    <property type="entry name" value="Agl6_TM_C"/>
</dbReference>
<name>A0A2U1SM31_METSR</name>
<feature type="transmembrane region" description="Helical" evidence="1">
    <location>
        <begin position="280"/>
        <end position="306"/>
    </location>
</feature>
<dbReference type="Gene3D" id="3.90.550.10">
    <property type="entry name" value="Spore Coat Polysaccharide Biosynthesis Protein SpsA, Chain A"/>
    <property type="match status" value="1"/>
</dbReference>
<feature type="transmembrane region" description="Helical" evidence="1">
    <location>
        <begin position="327"/>
        <end position="352"/>
    </location>
</feature>
<dbReference type="CDD" id="cd04179">
    <property type="entry name" value="DPM_DPG-synthase_like"/>
    <property type="match status" value="1"/>
</dbReference>
<accession>A0A2U1SM31</accession>
<dbReference type="EMBL" id="PUIV01000041">
    <property type="protein sequence ID" value="PWB92646.1"/>
    <property type="molecule type" value="Genomic_DNA"/>
</dbReference>
<evidence type="ECO:0000259" key="3">
    <source>
        <dbReference type="Pfam" id="PF26629"/>
    </source>
</evidence>
<dbReference type="InterPro" id="IPR050256">
    <property type="entry name" value="Glycosyltransferase_2"/>
</dbReference>
<feature type="transmembrane region" description="Helical" evidence="1">
    <location>
        <begin position="364"/>
        <end position="389"/>
    </location>
</feature>
<feature type="transmembrane region" description="Helical" evidence="1">
    <location>
        <begin position="245"/>
        <end position="268"/>
    </location>
</feature>
<dbReference type="OrthoDB" id="9811222at2"/>
<dbReference type="Pfam" id="PF26629">
    <property type="entry name" value="GT2_TM_C"/>
    <property type="match status" value="1"/>
</dbReference>
<dbReference type="PANTHER" id="PTHR48090:SF7">
    <property type="entry name" value="RFBJ PROTEIN"/>
    <property type="match status" value="1"/>
</dbReference>
<feature type="domain" description="Low-salt glycan biosynthesis hexosyltransferase Agl6 C-terminal transmembrane region" evidence="3">
    <location>
        <begin position="301"/>
        <end position="389"/>
    </location>
</feature>
<dbReference type="AlphaFoldDB" id="A0A2U1SM31"/>
<keyword evidence="1" id="KW-1133">Transmembrane helix</keyword>
<dbReference type="PANTHER" id="PTHR48090">
    <property type="entry name" value="UNDECAPRENYL-PHOSPHATE 4-DEOXY-4-FORMAMIDO-L-ARABINOSE TRANSFERASE-RELATED"/>
    <property type="match status" value="1"/>
</dbReference>
<keyword evidence="5" id="KW-1185">Reference proteome</keyword>
<reference evidence="4 5" key="1">
    <citation type="journal article" date="2018" name="Appl. Microbiol. Biotechnol.">
        <title>Co-cultivation of the strictly anaerobic methanogen Methanosarcina barkeri with aerobic methanotrophs in an oxygen-limited membrane bioreactor.</title>
        <authorList>
            <person name="In 't Zandt M.H."/>
            <person name="van den Bosch T.J.M."/>
            <person name="Rijkers R."/>
            <person name="van Kessel M.A.H.J."/>
            <person name="Jetten M.S.M."/>
            <person name="Welte C.U."/>
        </authorList>
    </citation>
    <scope>NUCLEOTIDE SEQUENCE [LARGE SCALE GENOMIC DNA]</scope>
    <source>
        <strain evidence="4 5">DSM 17706</strain>
    </source>
</reference>
<dbReference type="GO" id="GO:0016740">
    <property type="term" value="F:transferase activity"/>
    <property type="evidence" value="ECO:0007669"/>
    <property type="project" value="UniProtKB-KW"/>
</dbReference>